<dbReference type="PRINTS" id="PR00326">
    <property type="entry name" value="GTP1OBG"/>
</dbReference>
<dbReference type="Gene3D" id="3.40.50.300">
    <property type="entry name" value="P-loop containing nucleotide triphosphate hydrolases"/>
    <property type="match status" value="1"/>
</dbReference>
<dbReference type="GO" id="GO:0005737">
    <property type="term" value="C:cytoplasm"/>
    <property type="evidence" value="ECO:0007669"/>
    <property type="project" value="TreeGrafter"/>
</dbReference>
<dbReference type="GO" id="GO:0005525">
    <property type="term" value="F:GTP binding"/>
    <property type="evidence" value="ECO:0007669"/>
    <property type="project" value="InterPro"/>
</dbReference>
<evidence type="ECO:0000256" key="1">
    <source>
        <dbReference type="ARBA" id="ARBA00022741"/>
    </source>
</evidence>
<name>A0A382TAQ7_9ZZZZ</name>
<dbReference type="PROSITE" id="PS51710">
    <property type="entry name" value="G_OBG"/>
    <property type="match status" value="1"/>
</dbReference>
<protein>
    <recommendedName>
        <fullName evidence="2">OBG-type G domain-containing protein</fullName>
    </recommendedName>
</protein>
<sequence>MLIGVVGKPNVGKSTFFRSATLAEALIGNYPFATIQPNHGTGFVKIKDVAQEQG</sequence>
<dbReference type="Pfam" id="PF01926">
    <property type="entry name" value="MMR_HSR1"/>
    <property type="match status" value="1"/>
</dbReference>
<dbReference type="AlphaFoldDB" id="A0A382TAQ7"/>
<dbReference type="PANTHER" id="PTHR23305">
    <property type="entry name" value="OBG GTPASE FAMILY"/>
    <property type="match status" value="1"/>
</dbReference>
<evidence type="ECO:0000259" key="2">
    <source>
        <dbReference type="PROSITE" id="PS51710"/>
    </source>
</evidence>
<dbReference type="InterPro" id="IPR006073">
    <property type="entry name" value="GTP-bd"/>
</dbReference>
<organism evidence="3">
    <name type="scientific">marine metagenome</name>
    <dbReference type="NCBI Taxonomy" id="408172"/>
    <lineage>
        <taxon>unclassified sequences</taxon>
        <taxon>metagenomes</taxon>
        <taxon>ecological metagenomes</taxon>
    </lineage>
</organism>
<dbReference type="GO" id="GO:0016887">
    <property type="term" value="F:ATP hydrolysis activity"/>
    <property type="evidence" value="ECO:0007669"/>
    <property type="project" value="TreeGrafter"/>
</dbReference>
<proteinExistence type="predicted"/>
<gene>
    <name evidence="3" type="ORF">METZ01_LOCUS372063</name>
</gene>
<accession>A0A382TAQ7</accession>
<reference evidence="3" key="1">
    <citation type="submission" date="2018-05" db="EMBL/GenBank/DDBJ databases">
        <authorList>
            <person name="Lanie J.A."/>
            <person name="Ng W.-L."/>
            <person name="Kazmierczak K.M."/>
            <person name="Andrzejewski T.M."/>
            <person name="Davidsen T.M."/>
            <person name="Wayne K.J."/>
            <person name="Tettelin H."/>
            <person name="Glass J.I."/>
            <person name="Rusch D."/>
            <person name="Podicherti R."/>
            <person name="Tsui H.-C.T."/>
            <person name="Winkler M.E."/>
        </authorList>
    </citation>
    <scope>NUCLEOTIDE SEQUENCE</scope>
</reference>
<dbReference type="EMBL" id="UINC01135201">
    <property type="protein sequence ID" value="SVD19209.1"/>
    <property type="molecule type" value="Genomic_DNA"/>
</dbReference>
<keyword evidence="1" id="KW-0547">Nucleotide-binding</keyword>
<evidence type="ECO:0000313" key="3">
    <source>
        <dbReference type="EMBL" id="SVD19209.1"/>
    </source>
</evidence>
<feature type="non-terminal residue" evidence="3">
    <location>
        <position position="54"/>
    </location>
</feature>
<dbReference type="InterPro" id="IPR031167">
    <property type="entry name" value="G_OBG"/>
</dbReference>
<dbReference type="SUPFAM" id="SSF52540">
    <property type="entry name" value="P-loop containing nucleoside triphosphate hydrolases"/>
    <property type="match status" value="1"/>
</dbReference>
<feature type="domain" description="OBG-type G" evidence="2">
    <location>
        <begin position="1"/>
        <end position="54"/>
    </location>
</feature>
<dbReference type="InterPro" id="IPR027417">
    <property type="entry name" value="P-loop_NTPase"/>
</dbReference>
<dbReference type="PANTHER" id="PTHR23305:SF1">
    <property type="entry name" value="OBG-TYPE G DOMAIN-CONTAINING PROTEIN"/>
    <property type="match status" value="1"/>
</dbReference>